<dbReference type="EMBL" id="JBBNAG010000008">
    <property type="protein sequence ID" value="KAK9112750.1"/>
    <property type="molecule type" value="Genomic_DNA"/>
</dbReference>
<keyword evidence="3" id="KW-1185">Reference proteome</keyword>
<evidence type="ECO:0000313" key="2">
    <source>
        <dbReference type="EMBL" id="KAK9112750.1"/>
    </source>
</evidence>
<reference evidence="2 3" key="1">
    <citation type="submission" date="2024-01" db="EMBL/GenBank/DDBJ databases">
        <title>Genome assemblies of Stephania.</title>
        <authorList>
            <person name="Yang L."/>
        </authorList>
    </citation>
    <scope>NUCLEOTIDE SEQUENCE [LARGE SCALE GENOMIC DNA]</scope>
    <source>
        <strain evidence="2">JXDWG</strain>
        <tissue evidence="2">Leaf</tissue>
    </source>
</reference>
<evidence type="ECO:0000259" key="1">
    <source>
        <dbReference type="Pfam" id="PF17766"/>
    </source>
</evidence>
<protein>
    <recommendedName>
        <fullName evidence="1">Subtilisin-like protease fibronectin type-III domain-containing protein</fullName>
    </recommendedName>
</protein>
<evidence type="ECO:0000313" key="3">
    <source>
        <dbReference type="Proteomes" id="UP001419268"/>
    </source>
</evidence>
<name>A0AAP0NP45_9MAGN</name>
<dbReference type="Gene3D" id="2.60.40.2310">
    <property type="match status" value="1"/>
</dbReference>
<dbReference type="AlphaFoldDB" id="A0AAP0NP45"/>
<comment type="caution">
    <text evidence="2">The sequence shown here is derived from an EMBL/GenBank/DDBJ whole genome shotgun (WGS) entry which is preliminary data.</text>
</comment>
<accession>A0AAP0NP45</accession>
<dbReference type="InterPro" id="IPR041469">
    <property type="entry name" value="Subtilisin-like_FN3"/>
</dbReference>
<dbReference type="Pfam" id="PF17766">
    <property type="entry name" value="fn3_6"/>
    <property type="match status" value="1"/>
</dbReference>
<gene>
    <name evidence="2" type="ORF">Scep_020269</name>
</gene>
<proteinExistence type="predicted"/>
<sequence length="87" mass="9885">MKIYVNPSSLSFEGKNSKAGFSVNVDVDLRGHGMQKSYIGNYGYLSWHEINGKHIVRSPIFGRHASYRIFKLFPSFAVKSKFVGTKR</sequence>
<dbReference type="Proteomes" id="UP001419268">
    <property type="component" value="Unassembled WGS sequence"/>
</dbReference>
<feature type="domain" description="Subtilisin-like protease fibronectin type-III" evidence="1">
    <location>
        <begin position="2"/>
        <end position="60"/>
    </location>
</feature>
<organism evidence="2 3">
    <name type="scientific">Stephania cephalantha</name>
    <dbReference type="NCBI Taxonomy" id="152367"/>
    <lineage>
        <taxon>Eukaryota</taxon>
        <taxon>Viridiplantae</taxon>
        <taxon>Streptophyta</taxon>
        <taxon>Embryophyta</taxon>
        <taxon>Tracheophyta</taxon>
        <taxon>Spermatophyta</taxon>
        <taxon>Magnoliopsida</taxon>
        <taxon>Ranunculales</taxon>
        <taxon>Menispermaceae</taxon>
        <taxon>Menispermoideae</taxon>
        <taxon>Cissampelideae</taxon>
        <taxon>Stephania</taxon>
    </lineage>
</organism>